<sequence length="228" mass="24635">MILAFGLVFGLLLQLWNLPEPGDSSFSLAYLAPRVGRAKVKMPESPHSSDKAWGVIELVPGTVQGISRLFLSDDGKFPNNPDYPLLIFQGLHSGLLEGAAEHFVENGWTLPWAWGIFEYHHYHSTAWEALLCTQGSANIQFGGPAGPRLEVSKGDLLLVPPGVAHKQLVARGGFTLLGAYPAVDSAPVDVLRGGPSAEERANICRAVLPTTDPVFGSSMPWELSQLLR</sequence>
<dbReference type="InterPro" id="IPR011051">
    <property type="entry name" value="RmlC_Cupin_sf"/>
</dbReference>
<evidence type="ECO:0000313" key="2">
    <source>
        <dbReference type="EMBL" id="CAE8618978.1"/>
    </source>
</evidence>
<dbReference type="PANTHER" id="PTHR36448:SF2">
    <property type="entry name" value="CUPIN TYPE-1 DOMAIN-CONTAINING PROTEIN"/>
    <property type="match status" value="1"/>
</dbReference>
<dbReference type="Proteomes" id="UP000654075">
    <property type="component" value="Unassembled WGS sequence"/>
</dbReference>
<dbReference type="AlphaFoldDB" id="A0A813G3S8"/>
<organism evidence="2 3">
    <name type="scientific">Polarella glacialis</name>
    <name type="common">Dinoflagellate</name>
    <dbReference type="NCBI Taxonomy" id="89957"/>
    <lineage>
        <taxon>Eukaryota</taxon>
        <taxon>Sar</taxon>
        <taxon>Alveolata</taxon>
        <taxon>Dinophyceae</taxon>
        <taxon>Suessiales</taxon>
        <taxon>Suessiaceae</taxon>
        <taxon>Polarella</taxon>
    </lineage>
</organism>
<dbReference type="SUPFAM" id="SSF51182">
    <property type="entry name" value="RmlC-like cupins"/>
    <property type="match status" value="1"/>
</dbReference>
<dbReference type="OrthoDB" id="2446447at2759"/>
<comment type="caution">
    <text evidence="2">The sequence shown here is derived from an EMBL/GenBank/DDBJ whole genome shotgun (WGS) entry which is preliminary data.</text>
</comment>
<reference evidence="2" key="1">
    <citation type="submission" date="2021-02" db="EMBL/GenBank/DDBJ databases">
        <authorList>
            <person name="Dougan E. K."/>
            <person name="Rhodes N."/>
            <person name="Thang M."/>
            <person name="Chan C."/>
        </authorList>
    </citation>
    <scope>NUCLEOTIDE SEQUENCE</scope>
</reference>
<feature type="chain" id="PRO_5032531089" description="Cupin type-1 domain-containing protein" evidence="1">
    <location>
        <begin position="25"/>
        <end position="228"/>
    </location>
</feature>
<dbReference type="InterPro" id="IPR014710">
    <property type="entry name" value="RmlC-like_jellyroll"/>
</dbReference>
<name>A0A813G3S8_POLGL</name>
<dbReference type="InterPro" id="IPR047121">
    <property type="entry name" value="YjiB-like"/>
</dbReference>
<keyword evidence="1" id="KW-0732">Signal</keyword>
<keyword evidence="3" id="KW-1185">Reference proteome</keyword>
<accession>A0A813G3S8</accession>
<dbReference type="EMBL" id="CAJNNV010026774">
    <property type="protein sequence ID" value="CAE8618978.1"/>
    <property type="molecule type" value="Genomic_DNA"/>
</dbReference>
<gene>
    <name evidence="2" type="ORF">PGLA1383_LOCUS36575</name>
</gene>
<dbReference type="PANTHER" id="PTHR36448">
    <property type="entry name" value="BLR7373 PROTEIN"/>
    <property type="match status" value="1"/>
</dbReference>
<evidence type="ECO:0000313" key="3">
    <source>
        <dbReference type="Proteomes" id="UP000654075"/>
    </source>
</evidence>
<feature type="signal peptide" evidence="1">
    <location>
        <begin position="1"/>
        <end position="24"/>
    </location>
</feature>
<dbReference type="CDD" id="cd02219">
    <property type="entry name" value="cupin_YjlB-like"/>
    <property type="match status" value="1"/>
</dbReference>
<dbReference type="Gene3D" id="2.60.120.10">
    <property type="entry name" value="Jelly Rolls"/>
    <property type="match status" value="1"/>
</dbReference>
<dbReference type="OMA" id="GIFDYHH"/>
<proteinExistence type="predicted"/>
<evidence type="ECO:0000256" key="1">
    <source>
        <dbReference type="SAM" id="SignalP"/>
    </source>
</evidence>
<evidence type="ECO:0008006" key="4">
    <source>
        <dbReference type="Google" id="ProtNLM"/>
    </source>
</evidence>
<protein>
    <recommendedName>
        <fullName evidence="4">Cupin type-1 domain-containing protein</fullName>
    </recommendedName>
</protein>